<dbReference type="Pfam" id="PF11738">
    <property type="entry name" value="DUF3298"/>
    <property type="match status" value="1"/>
</dbReference>
<feature type="transmembrane region" description="Helical" evidence="1">
    <location>
        <begin position="46"/>
        <end position="64"/>
    </location>
</feature>
<evidence type="ECO:0000259" key="2">
    <source>
        <dbReference type="Pfam" id="PF11738"/>
    </source>
</evidence>
<proteinExistence type="predicted"/>
<dbReference type="InterPro" id="IPR021729">
    <property type="entry name" value="DUF3298"/>
</dbReference>
<name>A0A8J8MAJ4_9FIRM</name>
<dbReference type="Gene3D" id="3.30.565.40">
    <property type="entry name" value="Fervidobacterium nodosum Rt17-B1 like"/>
    <property type="match status" value="1"/>
</dbReference>
<accession>A0A8J8MAJ4</accession>
<keyword evidence="1" id="KW-1133">Transmembrane helix</keyword>
<dbReference type="InterPro" id="IPR037126">
    <property type="entry name" value="PdaC/RsiV-like_sf"/>
</dbReference>
<protein>
    <submittedName>
        <fullName evidence="4">DUF3298 and DUF4163 domain-containing protein</fullName>
    </submittedName>
</protein>
<organism evidence="4 5">
    <name type="scientific">Vallitalea guaymasensis</name>
    <dbReference type="NCBI Taxonomy" id="1185412"/>
    <lineage>
        <taxon>Bacteria</taxon>
        <taxon>Bacillati</taxon>
        <taxon>Bacillota</taxon>
        <taxon>Clostridia</taxon>
        <taxon>Lachnospirales</taxon>
        <taxon>Vallitaleaceae</taxon>
        <taxon>Vallitalea</taxon>
    </lineage>
</organism>
<dbReference type="RefSeq" id="WP_212693406.1">
    <property type="nucleotide sequence ID" value="NZ_CP058561.1"/>
</dbReference>
<evidence type="ECO:0000256" key="1">
    <source>
        <dbReference type="SAM" id="Phobius"/>
    </source>
</evidence>
<dbReference type="KEGG" id="vgu:HYG85_10315"/>
<evidence type="ECO:0000313" key="5">
    <source>
        <dbReference type="Proteomes" id="UP000677305"/>
    </source>
</evidence>
<keyword evidence="1" id="KW-0472">Membrane</keyword>
<reference evidence="4 5" key="1">
    <citation type="submission" date="2020-07" db="EMBL/GenBank/DDBJ databases">
        <title>Vallitalea guaymasensis genome.</title>
        <authorList>
            <person name="Postec A."/>
        </authorList>
    </citation>
    <scope>NUCLEOTIDE SEQUENCE [LARGE SCALE GENOMIC DNA]</scope>
    <source>
        <strain evidence="4 5">Ra1766G1</strain>
    </source>
</reference>
<dbReference type="AlphaFoldDB" id="A0A8J8MAJ4"/>
<feature type="domain" description="DUF3298" evidence="2">
    <location>
        <begin position="210"/>
        <end position="287"/>
    </location>
</feature>
<dbReference type="Gene3D" id="3.90.640.20">
    <property type="entry name" value="Heat-shock cognate protein, ATPase"/>
    <property type="match status" value="1"/>
</dbReference>
<dbReference type="Proteomes" id="UP000677305">
    <property type="component" value="Chromosome"/>
</dbReference>
<keyword evidence="1" id="KW-0812">Transmembrane</keyword>
<evidence type="ECO:0000259" key="3">
    <source>
        <dbReference type="Pfam" id="PF13739"/>
    </source>
</evidence>
<dbReference type="InterPro" id="IPR025303">
    <property type="entry name" value="PdaC"/>
</dbReference>
<dbReference type="Pfam" id="PF13739">
    <property type="entry name" value="PdaC"/>
    <property type="match status" value="1"/>
</dbReference>
<gene>
    <name evidence="4" type="ORF">HYG85_10315</name>
</gene>
<evidence type="ECO:0000313" key="4">
    <source>
        <dbReference type="EMBL" id="QUH29299.1"/>
    </source>
</evidence>
<feature type="domain" description="Deacetylase PdaC" evidence="3">
    <location>
        <begin position="94"/>
        <end position="180"/>
    </location>
</feature>
<sequence>MEDKLNNIKREYKNIIIPKELDQMVDKTIQKADKDVRNPKIRFGRGLKVAVAALAVCSMFVLAINTNESLAKSIANVPVLGKVAEVLTFVDYERETDTITENVTIPEVDGLNDKDIQDKINKEIQAKMDEQIKEAEIRAEEYKEAYFATGGTEENYNPIEFKLDYEKKYSDDSILSFIIYHHETLAPAYAETYYYNIDLNTNEELTLEDVLGEDYINRANESVRKQIEELKANPSEDRHYGFFEGEAGFTSISEDQGFYINSDKKVVVVFNKYEIADGATGPLEFVIE</sequence>
<keyword evidence="5" id="KW-1185">Reference proteome</keyword>
<dbReference type="EMBL" id="CP058561">
    <property type="protein sequence ID" value="QUH29299.1"/>
    <property type="molecule type" value="Genomic_DNA"/>
</dbReference>